<reference evidence="11" key="1">
    <citation type="submission" date="2020-05" db="UniProtKB">
        <authorList>
            <consortium name="EnsemblMetazoa"/>
        </authorList>
    </citation>
    <scope>IDENTIFICATION</scope>
    <source>
        <strain evidence="11">USDA</strain>
    </source>
</reference>
<dbReference type="AlphaFoldDB" id="A0A1I8NU96"/>
<dbReference type="VEuPathDB" id="VectorBase:SCAU002097"/>
<protein>
    <recommendedName>
        <fullName evidence="8">Juvenile hormone acid O-methyltransferase</fullName>
        <ecNumber evidence="7">2.1.1.325</ecNumber>
    </recommendedName>
    <alternativeName>
        <fullName evidence="9">Juvenile hormone acid methyltransferase</fullName>
    </alternativeName>
</protein>
<dbReference type="InterPro" id="IPR013217">
    <property type="entry name" value="Methyltransf_12"/>
</dbReference>
<dbReference type="InterPro" id="IPR029063">
    <property type="entry name" value="SAM-dependent_MTases_sf"/>
</dbReference>
<dbReference type="Pfam" id="PF08242">
    <property type="entry name" value="Methyltransf_12"/>
    <property type="match status" value="1"/>
</dbReference>
<dbReference type="Gene3D" id="3.40.50.150">
    <property type="entry name" value="Vaccinia Virus protein VP39"/>
    <property type="match status" value="1"/>
</dbReference>
<feature type="domain" description="Methyltransferase type 12" evidence="10">
    <location>
        <begin position="40"/>
        <end position="137"/>
    </location>
</feature>
<keyword evidence="12" id="KW-1185">Reference proteome</keyword>
<dbReference type="EnsemblMetazoa" id="SCAU002097-RA">
    <property type="protein sequence ID" value="SCAU002097-PA"/>
    <property type="gene ID" value="SCAU002097"/>
</dbReference>
<name>A0A1I8NU96_STOCA</name>
<comment type="function">
    <text evidence="6">O-methyltransferase that transfers a methyl group from S-adenosyl-L-methionine (SAM) to the carboxyl group of juvenile hormone acids to produce active juvenile hormones in the corpora allata, the last step during juvenile hormone biosynthesis. Also able to methylate farnesoate to methyl farnesoate.</text>
</comment>
<dbReference type="PANTHER" id="PTHR43861">
    <property type="entry name" value="TRANS-ACONITATE 2-METHYLTRANSFERASE-RELATED"/>
    <property type="match status" value="1"/>
</dbReference>
<evidence type="ECO:0000256" key="6">
    <source>
        <dbReference type="ARBA" id="ARBA00058797"/>
    </source>
</evidence>
<evidence type="ECO:0000256" key="7">
    <source>
        <dbReference type="ARBA" id="ARBA00066747"/>
    </source>
</evidence>
<evidence type="ECO:0000256" key="1">
    <source>
        <dbReference type="ARBA" id="ARBA00008361"/>
    </source>
</evidence>
<dbReference type="SUPFAM" id="SSF53335">
    <property type="entry name" value="S-adenosyl-L-methionine-dependent methyltransferases"/>
    <property type="match status" value="1"/>
</dbReference>
<dbReference type="CDD" id="cd02440">
    <property type="entry name" value="AdoMet_MTases"/>
    <property type="match status" value="1"/>
</dbReference>
<dbReference type="GO" id="GO:0019010">
    <property type="term" value="F:farnesoic acid O-methyltransferase activity"/>
    <property type="evidence" value="ECO:0007669"/>
    <property type="project" value="UniProtKB-EC"/>
</dbReference>
<dbReference type="GO" id="GO:0032259">
    <property type="term" value="P:methylation"/>
    <property type="evidence" value="ECO:0007669"/>
    <property type="project" value="UniProtKB-KW"/>
</dbReference>
<gene>
    <name evidence="11" type="primary">106092538</name>
</gene>
<evidence type="ECO:0000313" key="12">
    <source>
        <dbReference type="Proteomes" id="UP000095300"/>
    </source>
</evidence>
<evidence type="ECO:0000256" key="3">
    <source>
        <dbReference type="ARBA" id="ARBA00022679"/>
    </source>
</evidence>
<evidence type="ECO:0000256" key="5">
    <source>
        <dbReference type="ARBA" id="ARBA00051694"/>
    </source>
</evidence>
<keyword evidence="2" id="KW-0489">Methyltransferase</keyword>
<evidence type="ECO:0000259" key="10">
    <source>
        <dbReference type="Pfam" id="PF08242"/>
    </source>
</evidence>
<dbReference type="KEGG" id="scac:106092538"/>
<proteinExistence type="inferred from homology"/>
<evidence type="ECO:0000256" key="9">
    <source>
        <dbReference type="ARBA" id="ARBA00079812"/>
    </source>
</evidence>
<keyword evidence="3" id="KW-0808">Transferase</keyword>
<evidence type="ECO:0000256" key="2">
    <source>
        <dbReference type="ARBA" id="ARBA00022603"/>
    </source>
</evidence>
<comment type="similarity">
    <text evidence="1">Belongs to the methyltransferase superfamily.</text>
</comment>
<dbReference type="PANTHER" id="PTHR43861:SF1">
    <property type="entry name" value="TRANS-ACONITATE 2-METHYLTRANSFERASE"/>
    <property type="match status" value="1"/>
</dbReference>
<accession>A0A1I8NU96</accession>
<dbReference type="OrthoDB" id="8300214at2759"/>
<dbReference type="FunFam" id="3.40.50.150:FF:000539">
    <property type="entry name" value="juvenile hormone acid O-methyltransferase"/>
    <property type="match status" value="1"/>
</dbReference>
<sequence>MNQACLYHRANEVQRHDAEEIIIEYAKKIEWRLDGCDALLDVGCGSGDVLMDFIYPIMPKQFERIVGTDISDKMIKFAKKCYNSYPQCDFKQLDIASEDKLPTDLVGAFDHVTSFYCLHWVQDQRQALNNIYRLLHTAGGDCLLVFLAANPIYDVYKILSKSIKWSFYMQDVDSYISPLHYSPDPQKEFSQMLKEAGFENLQVELREKVYVYEGLEILKDNVKAVCPFLDRIPWSQHDDFLEDFINIVTNLDLRHSDVNESIQKFNSPYKLLVAYAKKPSMVPKLMNDFITSDRHSKNIS</sequence>
<comment type="catalytic activity">
    <reaction evidence="4">
        <text>juvenile hormone III carboxylate + S-adenosyl-L-methionine = juvenile hormone III + S-adenosyl-L-homocysteine</text>
        <dbReference type="Rhea" id="RHEA:43720"/>
        <dbReference type="ChEBI" id="CHEBI:27493"/>
        <dbReference type="ChEBI" id="CHEBI:57856"/>
        <dbReference type="ChEBI" id="CHEBI:59789"/>
        <dbReference type="ChEBI" id="CHEBI:83274"/>
        <dbReference type="EC" id="2.1.1.325"/>
    </reaction>
</comment>
<evidence type="ECO:0000256" key="4">
    <source>
        <dbReference type="ARBA" id="ARBA00050595"/>
    </source>
</evidence>
<dbReference type="STRING" id="35570.A0A1I8NU96"/>
<evidence type="ECO:0000256" key="8">
    <source>
        <dbReference type="ARBA" id="ARBA00072312"/>
    </source>
</evidence>
<dbReference type="EC" id="2.1.1.325" evidence="7"/>
<dbReference type="GO" id="GO:0006718">
    <property type="term" value="P:juvenile hormone biosynthetic process"/>
    <property type="evidence" value="ECO:0007669"/>
    <property type="project" value="UniProtKB-ARBA"/>
</dbReference>
<dbReference type="Proteomes" id="UP000095300">
    <property type="component" value="Unassembled WGS sequence"/>
</dbReference>
<comment type="catalytic activity">
    <reaction evidence="5">
        <text>(2E,6E)-farnesoate + S-adenosyl-L-methionine = methyl (2E,6E)-farnesoate + S-adenosyl-L-homocysteine</text>
        <dbReference type="Rhea" id="RHEA:43700"/>
        <dbReference type="ChEBI" id="CHEBI:57856"/>
        <dbReference type="ChEBI" id="CHEBI:59789"/>
        <dbReference type="ChEBI" id="CHEBI:80535"/>
        <dbReference type="ChEBI" id="CHEBI:83276"/>
        <dbReference type="EC" id="2.1.1.325"/>
    </reaction>
</comment>
<evidence type="ECO:0000313" key="11">
    <source>
        <dbReference type="EnsemblMetazoa" id="SCAU002097-PA"/>
    </source>
</evidence>
<organism evidence="11 12">
    <name type="scientific">Stomoxys calcitrans</name>
    <name type="common">Stable fly</name>
    <name type="synonym">Conops calcitrans</name>
    <dbReference type="NCBI Taxonomy" id="35570"/>
    <lineage>
        <taxon>Eukaryota</taxon>
        <taxon>Metazoa</taxon>
        <taxon>Ecdysozoa</taxon>
        <taxon>Arthropoda</taxon>
        <taxon>Hexapoda</taxon>
        <taxon>Insecta</taxon>
        <taxon>Pterygota</taxon>
        <taxon>Neoptera</taxon>
        <taxon>Endopterygota</taxon>
        <taxon>Diptera</taxon>
        <taxon>Brachycera</taxon>
        <taxon>Muscomorpha</taxon>
        <taxon>Muscoidea</taxon>
        <taxon>Muscidae</taxon>
        <taxon>Stomoxys</taxon>
    </lineage>
</organism>